<keyword evidence="1" id="KW-0472">Membrane</keyword>
<name>A0A016WMD2_9BILA</name>
<reference evidence="3" key="1">
    <citation type="journal article" date="2015" name="Nat. Genet.">
        <title>The genome and transcriptome of the zoonotic hookworm Ancylostoma ceylanicum identify infection-specific gene families.</title>
        <authorList>
            <person name="Schwarz E.M."/>
            <person name="Hu Y."/>
            <person name="Antoshechkin I."/>
            <person name="Miller M.M."/>
            <person name="Sternberg P.W."/>
            <person name="Aroian R.V."/>
        </authorList>
    </citation>
    <scope>NUCLEOTIDE SEQUENCE</scope>
    <source>
        <strain evidence="3">HY135</strain>
    </source>
</reference>
<keyword evidence="1" id="KW-1133">Transmembrane helix</keyword>
<keyword evidence="1" id="KW-0812">Transmembrane</keyword>
<dbReference type="EMBL" id="JARK01000199">
    <property type="protein sequence ID" value="EYC40751.1"/>
    <property type="molecule type" value="Genomic_DNA"/>
</dbReference>
<comment type="caution">
    <text evidence="2">The sequence shown here is derived from an EMBL/GenBank/DDBJ whole genome shotgun (WGS) entry which is preliminary data.</text>
</comment>
<evidence type="ECO:0000256" key="1">
    <source>
        <dbReference type="SAM" id="Phobius"/>
    </source>
</evidence>
<evidence type="ECO:0000313" key="2">
    <source>
        <dbReference type="EMBL" id="EYC40751.1"/>
    </source>
</evidence>
<gene>
    <name evidence="2" type="primary">Acey_s0599.g475</name>
    <name evidence="2" type="synonym">Acey-C11G10.1</name>
    <name evidence="2" type="ORF">Y032_0599g475</name>
</gene>
<dbReference type="AlphaFoldDB" id="A0A016WMD2"/>
<accession>A0A016WMD2</accession>
<sequence length="230" mass="26178">MGRSYGWLVEHRLQGRRRDFRRAPHAYAYRNQPLSTWTSRYDRVNCLVELGDASASSSPRNLRPVSCPLAFIRFSLSFSSADHLPVRFHISPSHPEFFQSEECGYCCLTVIALSIAFCSAVITFLVANHMYTGLPCHDDPQPFALKNEELSWDGSDRLVVASKRIIVVRLDDLKRCYLLPSRLAQDTNRQQFEIIPEPLTKAIGTHFAGPEGWKFCDGLPVFLLEEAKNE</sequence>
<proteinExistence type="predicted"/>
<feature type="transmembrane region" description="Helical" evidence="1">
    <location>
        <begin position="103"/>
        <end position="127"/>
    </location>
</feature>
<keyword evidence="3" id="KW-1185">Reference proteome</keyword>
<evidence type="ECO:0000313" key="3">
    <source>
        <dbReference type="Proteomes" id="UP000024635"/>
    </source>
</evidence>
<protein>
    <submittedName>
        <fullName evidence="2">Uncharacterized protein</fullName>
    </submittedName>
</protein>
<dbReference type="Proteomes" id="UP000024635">
    <property type="component" value="Unassembled WGS sequence"/>
</dbReference>
<dbReference type="OrthoDB" id="5795961at2759"/>
<organism evidence="2 3">
    <name type="scientific">Ancylostoma ceylanicum</name>
    <dbReference type="NCBI Taxonomy" id="53326"/>
    <lineage>
        <taxon>Eukaryota</taxon>
        <taxon>Metazoa</taxon>
        <taxon>Ecdysozoa</taxon>
        <taxon>Nematoda</taxon>
        <taxon>Chromadorea</taxon>
        <taxon>Rhabditida</taxon>
        <taxon>Rhabditina</taxon>
        <taxon>Rhabditomorpha</taxon>
        <taxon>Strongyloidea</taxon>
        <taxon>Ancylostomatidae</taxon>
        <taxon>Ancylostomatinae</taxon>
        <taxon>Ancylostoma</taxon>
    </lineage>
</organism>